<accession>A0A1T3P685</accession>
<evidence type="ECO:0000313" key="6">
    <source>
        <dbReference type="Proteomes" id="UP000190037"/>
    </source>
</evidence>
<dbReference type="EMBL" id="MWQN01000001">
    <property type="protein sequence ID" value="OPC84370.1"/>
    <property type="molecule type" value="Genomic_DNA"/>
</dbReference>
<dbReference type="Pfam" id="PF05949">
    <property type="entry name" value="DUF881"/>
    <property type="match status" value="1"/>
</dbReference>
<comment type="caution">
    <text evidence="5">The sequence shown here is derived from an EMBL/GenBank/DDBJ whole genome shotgun (WGS) entry which is preliminary data.</text>
</comment>
<evidence type="ECO:0000256" key="2">
    <source>
        <dbReference type="SAM" id="Coils"/>
    </source>
</evidence>
<proteinExistence type="inferred from homology"/>
<dbReference type="AlphaFoldDB" id="A0A1T3P685"/>
<feature type="compositionally biased region" description="Polar residues" evidence="3">
    <location>
        <begin position="159"/>
        <end position="168"/>
    </location>
</feature>
<gene>
    <name evidence="5" type="ORF">B4N89_28660</name>
</gene>
<dbReference type="Gene3D" id="3.30.70.1880">
    <property type="entry name" value="Protein of unknown function DUF881"/>
    <property type="match status" value="1"/>
</dbReference>
<feature type="transmembrane region" description="Helical" evidence="4">
    <location>
        <begin position="54"/>
        <end position="75"/>
    </location>
</feature>
<dbReference type="eggNOG" id="COG3879">
    <property type="taxonomic scope" value="Bacteria"/>
</dbReference>
<organism evidence="5 6">
    <name type="scientific">Embleya scabrispora</name>
    <dbReference type="NCBI Taxonomy" id="159449"/>
    <lineage>
        <taxon>Bacteria</taxon>
        <taxon>Bacillati</taxon>
        <taxon>Actinomycetota</taxon>
        <taxon>Actinomycetes</taxon>
        <taxon>Kitasatosporales</taxon>
        <taxon>Streptomycetaceae</taxon>
        <taxon>Embleya</taxon>
    </lineage>
</organism>
<feature type="region of interest" description="Disordered" evidence="3">
    <location>
        <begin position="284"/>
        <end position="343"/>
    </location>
</feature>
<feature type="compositionally biased region" description="Pro residues" evidence="3">
    <location>
        <begin position="290"/>
        <end position="300"/>
    </location>
</feature>
<keyword evidence="4" id="KW-0812">Transmembrane</keyword>
<feature type="compositionally biased region" description="Low complexity" evidence="3">
    <location>
        <begin position="321"/>
        <end position="330"/>
    </location>
</feature>
<name>A0A1T3P685_9ACTN</name>
<evidence type="ECO:0008006" key="7">
    <source>
        <dbReference type="Google" id="ProtNLM"/>
    </source>
</evidence>
<keyword evidence="4" id="KW-0472">Membrane</keyword>
<dbReference type="Proteomes" id="UP000190037">
    <property type="component" value="Unassembled WGS sequence"/>
</dbReference>
<feature type="region of interest" description="Disordered" evidence="3">
    <location>
        <begin position="148"/>
        <end position="171"/>
    </location>
</feature>
<sequence length="343" mass="36051">MSTRETPGTSRYRRPDASMSLLVDMMTNSLDAGYAEATARRAVRGDTGMNKGPLARILAVVGVALIAMILMVAAMKVHAAAPQAERERHQLVDRIHADEAEVDGLQSTVERLRDEVDAIQEVSLPKGAKDRVELLALLTGSEPVEGPGLKVVADDAKGSDNTNGTSDPRQAEAAANGRILDRDLQRLVNGLWKAGAEAISINNQRLTALSAIRAAGASILVDNRPLAPPYTILAIGNAKPMQVEFMVGADGRYLRQLQENYGIRVNLSAQKKMKLPAALGTSLRYANPAGAPPPAPPPSTPAKSTPTTPPATPSGTGGPPSGSARPTGAPTTSQKATERKGKQ</sequence>
<comment type="similarity">
    <text evidence="1">Belongs to the UPF0749 family.</text>
</comment>
<dbReference type="PANTHER" id="PTHR37313">
    <property type="entry name" value="UPF0749 PROTEIN RV1825"/>
    <property type="match status" value="1"/>
</dbReference>
<feature type="coiled-coil region" evidence="2">
    <location>
        <begin position="95"/>
        <end position="122"/>
    </location>
</feature>
<evidence type="ECO:0000256" key="4">
    <source>
        <dbReference type="SAM" id="Phobius"/>
    </source>
</evidence>
<dbReference type="GO" id="GO:0005886">
    <property type="term" value="C:plasma membrane"/>
    <property type="evidence" value="ECO:0007669"/>
    <property type="project" value="TreeGrafter"/>
</dbReference>
<keyword evidence="2" id="KW-0175">Coiled coil</keyword>
<keyword evidence="4" id="KW-1133">Transmembrane helix</keyword>
<protein>
    <recommendedName>
        <fullName evidence="7">DUF881 domain-containing protein</fullName>
    </recommendedName>
</protein>
<dbReference type="PANTHER" id="PTHR37313:SF1">
    <property type="entry name" value="UPF0749 PROTEIN RV1823"/>
    <property type="match status" value="1"/>
</dbReference>
<evidence type="ECO:0000256" key="1">
    <source>
        <dbReference type="ARBA" id="ARBA00009108"/>
    </source>
</evidence>
<dbReference type="STRING" id="159449.B4N89_28660"/>
<reference evidence="5 6" key="1">
    <citation type="submission" date="2017-03" db="EMBL/GenBank/DDBJ databases">
        <title>Draft genome sequence of Streptomyces scabrisporus NF3, endophyte isolated from Amphipterygium adstringens.</title>
        <authorList>
            <person name="Vazquez M."/>
            <person name="Ceapa C.D."/>
            <person name="Rodriguez Luna D."/>
            <person name="Sanchez Esquivel S."/>
        </authorList>
    </citation>
    <scope>NUCLEOTIDE SEQUENCE [LARGE SCALE GENOMIC DNA]</scope>
    <source>
        <strain evidence="5 6">NF3</strain>
    </source>
</reference>
<evidence type="ECO:0000313" key="5">
    <source>
        <dbReference type="EMBL" id="OPC84370.1"/>
    </source>
</evidence>
<dbReference type="InterPro" id="IPR010273">
    <property type="entry name" value="DUF881"/>
</dbReference>
<evidence type="ECO:0000256" key="3">
    <source>
        <dbReference type="SAM" id="MobiDB-lite"/>
    </source>
</evidence>
<keyword evidence="6" id="KW-1185">Reference proteome</keyword>